<dbReference type="InterPro" id="IPR036322">
    <property type="entry name" value="WD40_repeat_dom_sf"/>
</dbReference>
<keyword evidence="10" id="KW-1185">Reference proteome</keyword>
<dbReference type="OrthoDB" id="6352421at2759"/>
<dbReference type="Pfam" id="PF23769">
    <property type="entry name" value="Beta-prop_WDR75_2nd"/>
    <property type="match status" value="1"/>
</dbReference>
<evidence type="ECO:0000256" key="6">
    <source>
        <dbReference type="ARBA" id="ARBA00023163"/>
    </source>
</evidence>
<name>A0A8J2RUH9_9CRUS</name>
<dbReference type="Gene3D" id="2.130.10.10">
    <property type="entry name" value="YVTN repeat-like/Quinoprotein amine dehydrogenase"/>
    <property type="match status" value="1"/>
</dbReference>
<comment type="subcellular location">
    <subcellularLocation>
        <location evidence="1">Nucleus</location>
        <location evidence="1">Nucleolus</location>
    </subcellularLocation>
</comment>
<evidence type="ECO:0000313" key="9">
    <source>
        <dbReference type="EMBL" id="CAH0107432.1"/>
    </source>
</evidence>
<evidence type="ECO:0000256" key="3">
    <source>
        <dbReference type="ARBA" id="ARBA00022552"/>
    </source>
</evidence>
<evidence type="ECO:0000256" key="7">
    <source>
        <dbReference type="ARBA" id="ARBA00023242"/>
    </source>
</evidence>
<evidence type="ECO:0000256" key="2">
    <source>
        <dbReference type="ARBA" id="ARBA00022517"/>
    </source>
</evidence>
<sequence length="180" mass="20478">MATGDISGRILIWHDFVNRVRPVKTVYHWHKLAVNSVCFSSEGEYLYSGGSENTESKKESVLPTVLVFDPRSHGTFLNSQAGFLQLYDPQRASMIFNMDIANRNILTDERNTVIGNAEVLRVALSPTGEWLATLEVWSNMSAGYHDMNLKFWRYDAERANYELNTDVTMPHHDRVPSPAL</sequence>
<dbReference type="InterPro" id="IPR053826">
    <property type="entry name" value="WDR75"/>
</dbReference>
<dbReference type="GO" id="GO:0045943">
    <property type="term" value="P:positive regulation of transcription by RNA polymerase I"/>
    <property type="evidence" value="ECO:0007669"/>
    <property type="project" value="InterPro"/>
</dbReference>
<comment type="caution">
    <text evidence="9">The sequence shown here is derived from an EMBL/GenBank/DDBJ whole genome shotgun (WGS) entry which is preliminary data.</text>
</comment>
<dbReference type="PANTHER" id="PTHR44215:SF1">
    <property type="entry name" value="WD REPEAT-CONTAINING PROTEIN 75"/>
    <property type="match status" value="1"/>
</dbReference>
<keyword evidence="4" id="KW-0853">WD repeat</keyword>
<protein>
    <recommendedName>
        <fullName evidence="8">WD repeat-containing protein 75 second beta-propeller domain-containing protein</fullName>
    </recommendedName>
</protein>
<dbReference type="Proteomes" id="UP000789390">
    <property type="component" value="Unassembled WGS sequence"/>
</dbReference>
<keyword evidence="3" id="KW-0698">rRNA processing</keyword>
<dbReference type="GO" id="GO:0003723">
    <property type="term" value="F:RNA binding"/>
    <property type="evidence" value="ECO:0007669"/>
    <property type="project" value="InterPro"/>
</dbReference>
<dbReference type="AlphaFoldDB" id="A0A8J2RUH9"/>
<evidence type="ECO:0000256" key="1">
    <source>
        <dbReference type="ARBA" id="ARBA00004604"/>
    </source>
</evidence>
<evidence type="ECO:0000259" key="8">
    <source>
        <dbReference type="Pfam" id="PF23769"/>
    </source>
</evidence>
<evidence type="ECO:0000256" key="4">
    <source>
        <dbReference type="ARBA" id="ARBA00022574"/>
    </source>
</evidence>
<organism evidence="9 10">
    <name type="scientific">Daphnia galeata</name>
    <dbReference type="NCBI Taxonomy" id="27404"/>
    <lineage>
        <taxon>Eukaryota</taxon>
        <taxon>Metazoa</taxon>
        <taxon>Ecdysozoa</taxon>
        <taxon>Arthropoda</taxon>
        <taxon>Crustacea</taxon>
        <taxon>Branchiopoda</taxon>
        <taxon>Diplostraca</taxon>
        <taxon>Cladocera</taxon>
        <taxon>Anomopoda</taxon>
        <taxon>Daphniidae</taxon>
        <taxon>Daphnia</taxon>
    </lineage>
</organism>
<dbReference type="GO" id="GO:0032040">
    <property type="term" value="C:small-subunit processome"/>
    <property type="evidence" value="ECO:0007669"/>
    <property type="project" value="InterPro"/>
</dbReference>
<dbReference type="GO" id="GO:0006364">
    <property type="term" value="P:rRNA processing"/>
    <property type="evidence" value="ECO:0007669"/>
    <property type="project" value="UniProtKB-KW"/>
</dbReference>
<keyword evidence="2" id="KW-0690">Ribosome biogenesis</keyword>
<dbReference type="InterPro" id="IPR057644">
    <property type="entry name" value="Beta-prop_WDR75_2nd"/>
</dbReference>
<dbReference type="InterPro" id="IPR015943">
    <property type="entry name" value="WD40/YVTN_repeat-like_dom_sf"/>
</dbReference>
<keyword evidence="6" id="KW-0804">Transcription</keyword>
<accession>A0A8J2RUH9</accession>
<keyword evidence="5" id="KW-0677">Repeat</keyword>
<dbReference type="InterPro" id="IPR001680">
    <property type="entry name" value="WD40_rpt"/>
</dbReference>
<proteinExistence type="predicted"/>
<dbReference type="Pfam" id="PF00400">
    <property type="entry name" value="WD40"/>
    <property type="match status" value="1"/>
</dbReference>
<reference evidence="9" key="1">
    <citation type="submission" date="2021-11" db="EMBL/GenBank/DDBJ databases">
        <authorList>
            <person name="Schell T."/>
        </authorList>
    </citation>
    <scope>NUCLEOTIDE SEQUENCE</scope>
    <source>
        <strain evidence="9">M5</strain>
    </source>
</reference>
<keyword evidence="7" id="KW-0539">Nucleus</keyword>
<dbReference type="PANTHER" id="PTHR44215">
    <property type="entry name" value="WD REPEAT-CONTAINING PROTEIN 75"/>
    <property type="match status" value="1"/>
</dbReference>
<dbReference type="EMBL" id="CAKKLH010000272">
    <property type="protein sequence ID" value="CAH0107432.1"/>
    <property type="molecule type" value="Genomic_DNA"/>
</dbReference>
<gene>
    <name evidence="9" type="ORF">DGAL_LOCUS10729</name>
</gene>
<evidence type="ECO:0000256" key="5">
    <source>
        <dbReference type="ARBA" id="ARBA00022737"/>
    </source>
</evidence>
<dbReference type="GO" id="GO:2000234">
    <property type="term" value="P:positive regulation of rRNA processing"/>
    <property type="evidence" value="ECO:0007669"/>
    <property type="project" value="TreeGrafter"/>
</dbReference>
<feature type="domain" description="WD repeat-containing protein 75 second beta-propeller" evidence="8">
    <location>
        <begin position="66"/>
        <end position="175"/>
    </location>
</feature>
<evidence type="ECO:0000313" key="10">
    <source>
        <dbReference type="Proteomes" id="UP000789390"/>
    </source>
</evidence>
<dbReference type="SUPFAM" id="SSF50978">
    <property type="entry name" value="WD40 repeat-like"/>
    <property type="match status" value="1"/>
</dbReference>